<dbReference type="EMBL" id="CP047897">
    <property type="protein sequence ID" value="QHL87471.1"/>
    <property type="molecule type" value="Genomic_DNA"/>
</dbReference>
<name>A0A6P1NZT1_9BACT</name>
<protein>
    <submittedName>
        <fullName evidence="2">Uncharacterized protein</fullName>
    </submittedName>
</protein>
<evidence type="ECO:0000256" key="1">
    <source>
        <dbReference type="SAM" id="MobiDB-lite"/>
    </source>
</evidence>
<sequence>MQKRQAGTARGGKTGPRGRERLAVKMQQGGIRAPEYRTFSGTANGSARRKVTEVNPHIEWYKVMQLVRQS</sequence>
<dbReference type="RefSeq" id="WP_160690903.1">
    <property type="nucleotide sequence ID" value="NZ_CP047897.1"/>
</dbReference>
<reference evidence="2 3" key="1">
    <citation type="submission" date="2020-01" db="EMBL/GenBank/DDBJ databases">
        <authorList>
            <person name="Kim M."/>
        </authorList>
    </citation>
    <scope>NUCLEOTIDE SEQUENCE [LARGE SCALE GENOMIC DNA]</scope>
    <source>
        <strain evidence="2 3">BT10</strain>
    </source>
</reference>
<dbReference type="AlphaFoldDB" id="A0A6P1NZT1"/>
<organism evidence="2 3">
    <name type="scientific">Nibribacter ruber</name>
    <dbReference type="NCBI Taxonomy" id="2698458"/>
    <lineage>
        <taxon>Bacteria</taxon>
        <taxon>Pseudomonadati</taxon>
        <taxon>Bacteroidota</taxon>
        <taxon>Cytophagia</taxon>
        <taxon>Cytophagales</taxon>
        <taxon>Hymenobacteraceae</taxon>
        <taxon>Nibribacter</taxon>
    </lineage>
</organism>
<accession>A0A6P1NZT1</accession>
<feature type="region of interest" description="Disordered" evidence="1">
    <location>
        <begin position="1"/>
        <end position="20"/>
    </location>
</feature>
<dbReference type="Proteomes" id="UP000464214">
    <property type="component" value="Chromosome"/>
</dbReference>
<evidence type="ECO:0000313" key="3">
    <source>
        <dbReference type="Proteomes" id="UP000464214"/>
    </source>
</evidence>
<evidence type="ECO:0000313" key="2">
    <source>
        <dbReference type="EMBL" id="QHL87471.1"/>
    </source>
</evidence>
<dbReference type="KEGG" id="nib:GU926_08480"/>
<gene>
    <name evidence="2" type="ORF">GU926_08480</name>
</gene>
<keyword evidence="3" id="KW-1185">Reference proteome</keyword>
<proteinExistence type="predicted"/>